<dbReference type="Pfam" id="PF00646">
    <property type="entry name" value="F-box"/>
    <property type="match status" value="1"/>
</dbReference>
<dbReference type="InterPro" id="IPR055312">
    <property type="entry name" value="FBL15-like"/>
</dbReference>
<dbReference type="OMA" id="PCGVFTR"/>
<dbReference type="AlphaFoldDB" id="J3MJJ6"/>
<reference evidence="3" key="1">
    <citation type="journal article" date="2013" name="Nat. Commun.">
        <title>Whole-genome sequencing of Oryza brachyantha reveals mechanisms underlying Oryza genome evolution.</title>
        <authorList>
            <person name="Chen J."/>
            <person name="Huang Q."/>
            <person name="Gao D."/>
            <person name="Wang J."/>
            <person name="Lang Y."/>
            <person name="Liu T."/>
            <person name="Li B."/>
            <person name="Bai Z."/>
            <person name="Luis Goicoechea J."/>
            <person name="Liang C."/>
            <person name="Chen C."/>
            <person name="Zhang W."/>
            <person name="Sun S."/>
            <person name="Liao Y."/>
            <person name="Zhang X."/>
            <person name="Yang L."/>
            <person name="Song C."/>
            <person name="Wang M."/>
            <person name="Shi J."/>
            <person name="Liu G."/>
            <person name="Liu J."/>
            <person name="Zhou H."/>
            <person name="Zhou W."/>
            <person name="Yu Q."/>
            <person name="An N."/>
            <person name="Chen Y."/>
            <person name="Cai Q."/>
            <person name="Wang B."/>
            <person name="Liu B."/>
            <person name="Min J."/>
            <person name="Huang Y."/>
            <person name="Wu H."/>
            <person name="Li Z."/>
            <person name="Zhang Y."/>
            <person name="Yin Y."/>
            <person name="Song W."/>
            <person name="Jiang J."/>
            <person name="Jackson S.A."/>
            <person name="Wing R.A."/>
            <person name="Wang J."/>
            <person name="Chen M."/>
        </authorList>
    </citation>
    <scope>NUCLEOTIDE SEQUENCE [LARGE SCALE GENOMIC DNA]</scope>
    <source>
        <strain evidence="3">cv. IRGC 101232</strain>
    </source>
</reference>
<dbReference type="InterPro" id="IPR036047">
    <property type="entry name" value="F-box-like_dom_sf"/>
</dbReference>
<reference evidence="3" key="2">
    <citation type="submission" date="2013-04" db="UniProtKB">
        <authorList>
            <consortium name="EnsemblPlants"/>
        </authorList>
    </citation>
    <scope>IDENTIFICATION</scope>
</reference>
<dbReference type="InterPro" id="IPR055411">
    <property type="entry name" value="LRR_FXL15/At3g58940/PEG3-like"/>
</dbReference>
<evidence type="ECO:0000313" key="4">
    <source>
        <dbReference type="Proteomes" id="UP000006038"/>
    </source>
</evidence>
<dbReference type="SUPFAM" id="SSF81383">
    <property type="entry name" value="F-box domain"/>
    <property type="match status" value="1"/>
</dbReference>
<protein>
    <recommendedName>
        <fullName evidence="5">F-box domain-containing protein</fullName>
    </recommendedName>
</protein>
<feature type="domain" description="F-box/LRR-repeat protein 15/At3g58940/PEG3-like LRR" evidence="2">
    <location>
        <begin position="154"/>
        <end position="273"/>
    </location>
</feature>
<dbReference type="Pfam" id="PF24758">
    <property type="entry name" value="LRR_At5g56370"/>
    <property type="match status" value="1"/>
</dbReference>
<dbReference type="InterPro" id="IPR001810">
    <property type="entry name" value="F-box_dom"/>
</dbReference>
<organism evidence="3">
    <name type="scientific">Oryza brachyantha</name>
    <name type="common">malo sina</name>
    <dbReference type="NCBI Taxonomy" id="4533"/>
    <lineage>
        <taxon>Eukaryota</taxon>
        <taxon>Viridiplantae</taxon>
        <taxon>Streptophyta</taxon>
        <taxon>Embryophyta</taxon>
        <taxon>Tracheophyta</taxon>
        <taxon>Spermatophyta</taxon>
        <taxon>Magnoliopsida</taxon>
        <taxon>Liliopsida</taxon>
        <taxon>Poales</taxon>
        <taxon>Poaceae</taxon>
        <taxon>BOP clade</taxon>
        <taxon>Oryzoideae</taxon>
        <taxon>Oryzeae</taxon>
        <taxon>Oryzinae</taxon>
        <taxon>Oryza</taxon>
    </lineage>
</organism>
<dbReference type="PANTHER" id="PTHR34709">
    <property type="entry name" value="OS10G0396666 PROTEIN"/>
    <property type="match status" value="1"/>
</dbReference>
<dbReference type="InterPro" id="IPR053781">
    <property type="entry name" value="F-box_AtFBL13-like"/>
</dbReference>
<dbReference type="EnsemblPlants" id="OB07G15780.1">
    <property type="protein sequence ID" value="OB07G15780.1"/>
    <property type="gene ID" value="OB07G15780"/>
</dbReference>
<accession>J3MJJ6</accession>
<dbReference type="PANTHER" id="PTHR34709:SF61">
    <property type="entry name" value="OS07G0229100 PROTEIN"/>
    <property type="match status" value="1"/>
</dbReference>
<evidence type="ECO:0008006" key="5">
    <source>
        <dbReference type="Google" id="ProtNLM"/>
    </source>
</evidence>
<dbReference type="Proteomes" id="UP000006038">
    <property type="component" value="Chromosome 7"/>
</dbReference>
<evidence type="ECO:0000259" key="2">
    <source>
        <dbReference type="Pfam" id="PF24758"/>
    </source>
</evidence>
<dbReference type="Gramene" id="OB07G15780.1">
    <property type="protein sequence ID" value="OB07G15780.1"/>
    <property type="gene ID" value="OB07G15780"/>
</dbReference>
<evidence type="ECO:0000313" key="3">
    <source>
        <dbReference type="EnsemblPlants" id="OB07G15780.1"/>
    </source>
</evidence>
<proteinExistence type="predicted"/>
<dbReference type="CDD" id="cd22160">
    <property type="entry name" value="F-box_AtFBL13-like"/>
    <property type="match status" value="1"/>
</dbReference>
<sequence>MDGAANGEDLISTLPDDVLHEFLLRLPSADAAAQTSLLSRRWRYVWAHMPEVQFSYPVDLHRVRLALTAYAAPVLRRLHIITCDANPEAMTTILRLAAPRLSGSLFFHNEESLDPDEEEDEEEWRVYYDDEEGMDGAIAREIASVKLPCFEKAKNIYLCLGFLYLGLPQSGVFAQLISLHLHHLWFGGDCDLGKMVSSAQCPLLQFLHVYQADGLTNLAIHSKSLLQIVLGDVAMQQLIVEAPMLTVLDVRRCFVGQQPKANIFAPLLEILYWIDLYNPATVQLTMKKDLRKLRTYSIMVYGGAPLDKHNLDSARLLKFFEAITTLDLFLQYPSDMIDMQYLMGMITKLPKTENLSLELSTEGHRPHDFGPCVFYLLTMATGIRSLSMKLVIDNDERTVCSWDCICHQPQGWETEHISLDSLEEVEIFGLLRAKHEFVFVKRLLGWAANLKKITLNFAPSVVVTDEERQKLLGLASRPETCIKINFSKGYGGGVHQ</sequence>
<feature type="domain" description="F-box" evidence="1">
    <location>
        <begin position="11"/>
        <end position="48"/>
    </location>
</feature>
<name>J3MJJ6_ORYBR</name>
<dbReference type="HOGENOM" id="CLU_017148_6_1_1"/>
<keyword evidence="4" id="KW-1185">Reference proteome</keyword>
<evidence type="ECO:0000259" key="1">
    <source>
        <dbReference type="Pfam" id="PF00646"/>
    </source>
</evidence>